<reference evidence="1 2" key="1">
    <citation type="submission" date="2019-06" db="EMBL/GenBank/DDBJ databases">
        <title>Whole genome sequence for Rhodospirillaceae sp. R148.</title>
        <authorList>
            <person name="Wang G."/>
        </authorList>
    </citation>
    <scope>NUCLEOTIDE SEQUENCE [LARGE SCALE GENOMIC DNA]</scope>
    <source>
        <strain evidence="1 2">R148</strain>
    </source>
</reference>
<dbReference type="AlphaFoldDB" id="A0A545TSY3"/>
<comment type="caution">
    <text evidence="1">The sequence shown here is derived from an EMBL/GenBank/DDBJ whole genome shotgun (WGS) entry which is preliminary data.</text>
</comment>
<dbReference type="RefSeq" id="WP_142896047.1">
    <property type="nucleotide sequence ID" value="NZ_ML660054.1"/>
</dbReference>
<accession>A0A545TSY3</accession>
<proteinExistence type="predicted"/>
<organism evidence="1 2">
    <name type="scientific">Denitrobaculum tricleocarpae</name>
    <dbReference type="NCBI Taxonomy" id="2591009"/>
    <lineage>
        <taxon>Bacteria</taxon>
        <taxon>Pseudomonadati</taxon>
        <taxon>Pseudomonadota</taxon>
        <taxon>Alphaproteobacteria</taxon>
        <taxon>Rhodospirillales</taxon>
        <taxon>Rhodospirillaceae</taxon>
        <taxon>Denitrobaculum</taxon>
    </lineage>
</organism>
<keyword evidence="2" id="KW-1185">Reference proteome</keyword>
<evidence type="ECO:0000313" key="1">
    <source>
        <dbReference type="EMBL" id="TQV80334.1"/>
    </source>
</evidence>
<sequence>MNKRQYLTPTEKLAILVKQDWRCSCGCGRPIWPVHRIEWEHTLPIGLGGPSKPDAAMLYLCHKIKTKGDKRRIAKAKRMRNKFLGIVTRKKKPIPSRPFSTCLRKKMNGEVVAR</sequence>
<dbReference type="EMBL" id="VHSH01000003">
    <property type="protein sequence ID" value="TQV80334.1"/>
    <property type="molecule type" value="Genomic_DNA"/>
</dbReference>
<dbReference type="OrthoDB" id="7993590at2"/>
<evidence type="ECO:0000313" key="2">
    <source>
        <dbReference type="Proteomes" id="UP000315252"/>
    </source>
</evidence>
<gene>
    <name evidence="1" type="ORF">FKG95_09065</name>
</gene>
<dbReference type="Proteomes" id="UP000315252">
    <property type="component" value="Unassembled WGS sequence"/>
</dbReference>
<evidence type="ECO:0008006" key="3">
    <source>
        <dbReference type="Google" id="ProtNLM"/>
    </source>
</evidence>
<name>A0A545TSY3_9PROT</name>
<protein>
    <recommendedName>
        <fullName evidence="3">HNH endonuclease</fullName>
    </recommendedName>
</protein>